<feature type="region of interest" description="Disordered" evidence="1">
    <location>
        <begin position="549"/>
        <end position="574"/>
    </location>
</feature>
<evidence type="ECO:0000313" key="3">
    <source>
        <dbReference type="EMBL" id="EXX79913.1"/>
    </source>
</evidence>
<sequence length="609" mass="69709">MFARDAIFPNQRHEPWWFRLLRRTSAIILVLAVIAYGYVQLLNLVSFVKSPNIVTLESKKGGGFPGFVICPGSLSPAFINKLNSTEIPQAEPQFSITCGKSKKVGPEILSENMNYTDSKCSSSILSEENGCLRIPAENIAVYEEDSNFSYDNANYNGNNEDIEDNEDNIDNANIDDSFQDPKVSSNGLNRTFIFYNIKPNIPPIEEDTLSSIDLPNFYTVYFDDLQTVEHGRFTIGSPDTKFVEYNSVPIIKGQRNILEYSILIHRVFSTNLMGQLDIRPDVFSMEFKVDTRLIPLKRQSSDETQLVIVPKNPHYFRTEIEKYEYQTISLVSNLGGFYGFIVTVYIALFGMSKVEPWGILQKIIFRCWNCRRSFKQHLADKYVSSAGIPFGENVSDRPEGTSLEDRLQILEYLLKDYYLDTYYLDKLKLTKMLYHKKAGRYSELETLIDTRNKAIENKERIDGQDEEDYAKERQHKRTVKRWSNWSRKFGFSSKPPKNTDDNLGMNSVDSVTSSVPSPKKSRWSNLSILNYLPGFEIIDTIDEEIGIPSTSTQNTSTTNTTPTTNPSSITDFTSTTITKPRPFRCVVNESRDSQDTLVEIKVDKRQVYF</sequence>
<dbReference type="Proteomes" id="UP000022910">
    <property type="component" value="Unassembled WGS sequence"/>
</dbReference>
<organism evidence="3 4">
    <name type="scientific">Rhizophagus irregularis (strain DAOM 197198w)</name>
    <name type="common">Glomus intraradices</name>
    <dbReference type="NCBI Taxonomy" id="1432141"/>
    <lineage>
        <taxon>Eukaryota</taxon>
        <taxon>Fungi</taxon>
        <taxon>Fungi incertae sedis</taxon>
        <taxon>Mucoromycota</taxon>
        <taxon>Glomeromycotina</taxon>
        <taxon>Glomeromycetes</taxon>
        <taxon>Glomerales</taxon>
        <taxon>Glomeraceae</taxon>
        <taxon>Rhizophagus</taxon>
    </lineage>
</organism>
<dbReference type="AlphaFoldDB" id="A0A015NKE9"/>
<keyword evidence="2" id="KW-0472">Membrane</keyword>
<dbReference type="SMR" id="A0A015NKE9"/>
<comment type="caution">
    <text evidence="3">The sequence shown here is derived from an EMBL/GenBank/DDBJ whole genome shotgun (WGS) entry which is preliminary data.</text>
</comment>
<feature type="transmembrane region" description="Helical" evidence="2">
    <location>
        <begin position="20"/>
        <end position="39"/>
    </location>
</feature>
<reference evidence="3 4" key="1">
    <citation type="submission" date="2014-02" db="EMBL/GenBank/DDBJ databases">
        <title>Single nucleus genome sequencing reveals high similarity among nuclei of an endomycorrhizal fungus.</title>
        <authorList>
            <person name="Lin K."/>
            <person name="Geurts R."/>
            <person name="Zhang Z."/>
            <person name="Limpens E."/>
            <person name="Saunders D.G."/>
            <person name="Mu D."/>
            <person name="Pang E."/>
            <person name="Cao H."/>
            <person name="Cha H."/>
            <person name="Lin T."/>
            <person name="Zhou Q."/>
            <person name="Shang Y."/>
            <person name="Li Y."/>
            <person name="Ivanov S."/>
            <person name="Sharma T."/>
            <person name="Velzen R.V."/>
            <person name="Ruijter N.D."/>
            <person name="Aanen D.K."/>
            <person name="Win J."/>
            <person name="Kamoun S."/>
            <person name="Bisseling T."/>
            <person name="Huang S."/>
        </authorList>
    </citation>
    <scope>NUCLEOTIDE SEQUENCE [LARGE SCALE GENOMIC DNA]</scope>
    <source>
        <strain evidence="4">DAOM197198w</strain>
    </source>
</reference>
<evidence type="ECO:0000256" key="1">
    <source>
        <dbReference type="SAM" id="MobiDB-lite"/>
    </source>
</evidence>
<proteinExistence type="predicted"/>
<keyword evidence="4" id="KW-1185">Reference proteome</keyword>
<evidence type="ECO:0000313" key="4">
    <source>
        <dbReference type="Proteomes" id="UP000022910"/>
    </source>
</evidence>
<dbReference type="OrthoDB" id="2370406at2759"/>
<accession>A0A015NKE9</accession>
<keyword evidence="2" id="KW-0812">Transmembrane</keyword>
<feature type="region of interest" description="Disordered" evidence="1">
    <location>
        <begin position="493"/>
        <end position="521"/>
    </location>
</feature>
<gene>
    <name evidence="3" type="ORF">RirG_001040</name>
</gene>
<dbReference type="EMBL" id="JEMT01000647">
    <property type="protein sequence ID" value="EXX79913.1"/>
    <property type="molecule type" value="Genomic_DNA"/>
</dbReference>
<feature type="compositionally biased region" description="Low complexity" evidence="1">
    <location>
        <begin position="507"/>
        <end position="518"/>
    </location>
</feature>
<evidence type="ECO:0000256" key="2">
    <source>
        <dbReference type="SAM" id="Phobius"/>
    </source>
</evidence>
<name>A0A015NKE9_RHIIW</name>
<protein>
    <submittedName>
        <fullName evidence="3">Uncharacterized protein</fullName>
    </submittedName>
</protein>
<keyword evidence="2" id="KW-1133">Transmembrane helix</keyword>
<dbReference type="HOGENOM" id="CLU_031220_0_0_1"/>